<name>A0A1R1AVJ1_PAELA</name>
<dbReference type="AlphaFoldDB" id="A0A1R1AVJ1"/>
<keyword evidence="5 7" id="KW-1133">Transmembrane helix</keyword>
<evidence type="ECO:0000256" key="5">
    <source>
        <dbReference type="ARBA" id="ARBA00022989"/>
    </source>
</evidence>
<dbReference type="PANTHER" id="PTHR33778">
    <property type="entry name" value="PROTEIN MGTC"/>
    <property type="match status" value="1"/>
</dbReference>
<keyword evidence="6 7" id="KW-0472">Membrane</keyword>
<gene>
    <name evidence="9" type="ORF">BK123_27085</name>
</gene>
<proteinExistence type="inferred from homology"/>
<evidence type="ECO:0000256" key="7">
    <source>
        <dbReference type="SAM" id="Phobius"/>
    </source>
</evidence>
<feature type="domain" description="MgtC/SapB/SrpB/YhiD N-terminal" evidence="8">
    <location>
        <begin position="16"/>
        <end position="145"/>
    </location>
</feature>
<evidence type="ECO:0000313" key="10">
    <source>
        <dbReference type="Proteomes" id="UP000187074"/>
    </source>
</evidence>
<dbReference type="OrthoDB" id="9811198at2"/>
<comment type="caution">
    <text evidence="9">The sequence shown here is derived from an EMBL/GenBank/DDBJ whole genome shotgun (WGS) entry which is preliminary data.</text>
</comment>
<evidence type="ECO:0000256" key="4">
    <source>
        <dbReference type="ARBA" id="ARBA00022692"/>
    </source>
</evidence>
<evidence type="ECO:0000256" key="6">
    <source>
        <dbReference type="ARBA" id="ARBA00023136"/>
    </source>
</evidence>
<feature type="transmembrane region" description="Helical" evidence="7">
    <location>
        <begin position="73"/>
        <end position="94"/>
    </location>
</feature>
<dbReference type="PRINTS" id="PR01837">
    <property type="entry name" value="MGTCSAPBPROT"/>
</dbReference>
<feature type="transmembrane region" description="Helical" evidence="7">
    <location>
        <begin position="101"/>
        <end position="118"/>
    </location>
</feature>
<feature type="transmembrane region" description="Helical" evidence="7">
    <location>
        <begin position="41"/>
        <end position="61"/>
    </location>
</feature>
<dbReference type="Proteomes" id="UP000187074">
    <property type="component" value="Unassembled WGS sequence"/>
</dbReference>
<comment type="subcellular location">
    <subcellularLocation>
        <location evidence="1">Cell membrane</location>
        <topology evidence="1">Multi-pass membrane protein</topology>
    </subcellularLocation>
</comment>
<organism evidence="9 10">
    <name type="scientific">Paenibacillus lautus</name>
    <name type="common">Bacillus lautus</name>
    <dbReference type="NCBI Taxonomy" id="1401"/>
    <lineage>
        <taxon>Bacteria</taxon>
        <taxon>Bacillati</taxon>
        <taxon>Bacillota</taxon>
        <taxon>Bacilli</taxon>
        <taxon>Bacillales</taxon>
        <taxon>Paenibacillaceae</taxon>
        <taxon>Paenibacillus</taxon>
    </lineage>
</organism>
<feature type="transmembrane region" description="Helical" evidence="7">
    <location>
        <begin position="12"/>
        <end position="29"/>
    </location>
</feature>
<dbReference type="InterPro" id="IPR049177">
    <property type="entry name" value="MgtC_SapB_SrpB_YhiD_N"/>
</dbReference>
<evidence type="ECO:0000256" key="3">
    <source>
        <dbReference type="ARBA" id="ARBA00022475"/>
    </source>
</evidence>
<accession>A0A1R1AVJ1</accession>
<dbReference type="InterPro" id="IPR003416">
    <property type="entry name" value="MgtC/SapB/SrpB/YhiD_fam"/>
</dbReference>
<dbReference type="RefSeq" id="WP_076325452.1">
    <property type="nucleotide sequence ID" value="NZ_BOSB01000009.1"/>
</dbReference>
<keyword evidence="3" id="KW-1003">Cell membrane</keyword>
<dbReference type="PANTHER" id="PTHR33778:SF1">
    <property type="entry name" value="MAGNESIUM TRANSPORTER YHID-RELATED"/>
    <property type="match status" value="1"/>
</dbReference>
<evidence type="ECO:0000256" key="1">
    <source>
        <dbReference type="ARBA" id="ARBA00004651"/>
    </source>
</evidence>
<reference evidence="9 10" key="1">
    <citation type="submission" date="2016-11" db="EMBL/GenBank/DDBJ databases">
        <title>Paenibacillus species isolates.</title>
        <authorList>
            <person name="Beno S.M."/>
        </authorList>
    </citation>
    <scope>NUCLEOTIDE SEQUENCE [LARGE SCALE GENOMIC DNA]</scope>
    <source>
        <strain evidence="9 10">FSL F4-0100</strain>
    </source>
</reference>
<keyword evidence="4 7" id="KW-0812">Transmembrane</keyword>
<dbReference type="STRING" id="1401.BK123_27085"/>
<evidence type="ECO:0000256" key="2">
    <source>
        <dbReference type="ARBA" id="ARBA00009298"/>
    </source>
</evidence>
<dbReference type="Pfam" id="PF02308">
    <property type="entry name" value="MgtC"/>
    <property type="match status" value="1"/>
</dbReference>
<evidence type="ECO:0000259" key="8">
    <source>
        <dbReference type="Pfam" id="PF02308"/>
    </source>
</evidence>
<sequence>MNNPWVIDNVSILLRLLLAMLLGGLIGFERERSNHAAGLRTHILVCLGSTLIMLLSIYGFSDFVDEINVRIDPARLATAVITGIGFLGAGTILFTGKSITGLTTAASIWVVGAVGLAVGAGFYFASIVSTVLILLNLVVFNKLEQRYIRGSKLHLITVHAANTPNILEDISAVLEEQEFVIKKLIVNERSSVAYGELQPAVLGLEISLHVLTDRKFEPMEITRQLRGVGHVTMVTAE</sequence>
<dbReference type="GO" id="GO:0005886">
    <property type="term" value="C:plasma membrane"/>
    <property type="evidence" value="ECO:0007669"/>
    <property type="project" value="UniProtKB-SubCell"/>
</dbReference>
<evidence type="ECO:0000313" key="9">
    <source>
        <dbReference type="EMBL" id="OME89433.1"/>
    </source>
</evidence>
<protein>
    <submittedName>
        <fullName evidence="9">Magnesium transporter MgtC</fullName>
    </submittedName>
</protein>
<comment type="similarity">
    <text evidence="2">Belongs to the MgtC/SapB family.</text>
</comment>
<dbReference type="EMBL" id="MRTF01000010">
    <property type="protein sequence ID" value="OME89433.1"/>
    <property type="molecule type" value="Genomic_DNA"/>
</dbReference>